<feature type="transmembrane region" description="Helical" evidence="6">
    <location>
        <begin position="386"/>
        <end position="403"/>
    </location>
</feature>
<feature type="transmembrane region" description="Helical" evidence="6">
    <location>
        <begin position="409"/>
        <end position="433"/>
    </location>
</feature>
<dbReference type="PANTHER" id="PTHR30250:SF26">
    <property type="entry name" value="PSMA PROTEIN"/>
    <property type="match status" value="1"/>
</dbReference>
<organism evidence="7 8">
    <name type="scientific">Collinsella ihumii</name>
    <dbReference type="NCBI Taxonomy" id="1720204"/>
    <lineage>
        <taxon>Bacteria</taxon>
        <taxon>Bacillati</taxon>
        <taxon>Actinomycetota</taxon>
        <taxon>Coriobacteriia</taxon>
        <taxon>Coriobacteriales</taxon>
        <taxon>Coriobacteriaceae</taxon>
        <taxon>Collinsella</taxon>
    </lineage>
</organism>
<dbReference type="InterPro" id="IPR002797">
    <property type="entry name" value="Polysacc_synth"/>
</dbReference>
<feature type="transmembrane region" description="Helical" evidence="6">
    <location>
        <begin position="259"/>
        <end position="282"/>
    </location>
</feature>
<name>A0A921INQ5_9ACTN</name>
<keyword evidence="5 6" id="KW-0472">Membrane</keyword>
<dbReference type="PANTHER" id="PTHR30250">
    <property type="entry name" value="PST FAMILY PREDICTED COLANIC ACID TRANSPORTER"/>
    <property type="match status" value="1"/>
</dbReference>
<feature type="transmembrane region" description="Helical" evidence="6">
    <location>
        <begin position="134"/>
        <end position="157"/>
    </location>
</feature>
<evidence type="ECO:0000256" key="3">
    <source>
        <dbReference type="ARBA" id="ARBA00022692"/>
    </source>
</evidence>
<sequence length="512" mass="55994">MTVRGGALPDASVRRQRGVIASYVNMVVQIVVNLAYVPLLLSTIGQEEYGLYQFVGSIMAYLVSVNGVLSASVGRFYSIYTADGDTRMMENTLAIARRLFWGVSFVAVAIIAALIPAVRFVYSSSFTESQINECVAMLAVLAANMVVTFHNSISLAVATAHECFTFPKVTQLVGLISQPLLILVLTQWYPHALTIALVAFATNAIWSAVQRLYVCHVLQARFTFHGWDRQLVKCILGFSSAVVLVSAADQLFWNSGKLIIGYYLGAGAVAVYGVGSQIYTAYQSAGLTVSGVFFQRVTELIHDNHDMKAVSSLFARVGRVAFVVCMLILGGFAVLGRDFVHLWAGPGYEDAFWIALILMGAMTIEVVQNMGITIMQVLDRYRFRGVVYFSLSVINIVACLVVAPTSGIIGVVMVTALCMIVGNGIVMNWYYAVKLGVDIGLFWREIFSVGAPLVATVASFIVLRAVVPCEYLGWLAFLLFGAMYVVAFVAVFWTVSSNEGERSYVVRLFTHR</sequence>
<evidence type="ECO:0000313" key="8">
    <source>
        <dbReference type="Proteomes" id="UP000746751"/>
    </source>
</evidence>
<feature type="transmembrane region" description="Helical" evidence="6">
    <location>
        <begin position="169"/>
        <end position="189"/>
    </location>
</feature>
<feature type="transmembrane region" description="Helical" evidence="6">
    <location>
        <begin position="195"/>
        <end position="214"/>
    </location>
</feature>
<feature type="transmembrane region" description="Helical" evidence="6">
    <location>
        <begin position="317"/>
        <end position="336"/>
    </location>
</feature>
<evidence type="ECO:0000256" key="5">
    <source>
        <dbReference type="ARBA" id="ARBA00023136"/>
    </source>
</evidence>
<proteinExistence type="predicted"/>
<evidence type="ECO:0000256" key="1">
    <source>
        <dbReference type="ARBA" id="ARBA00004651"/>
    </source>
</evidence>
<feature type="transmembrane region" description="Helical" evidence="6">
    <location>
        <begin position="445"/>
        <end position="466"/>
    </location>
</feature>
<reference evidence="7" key="2">
    <citation type="submission" date="2021-09" db="EMBL/GenBank/DDBJ databases">
        <authorList>
            <person name="Gilroy R."/>
        </authorList>
    </citation>
    <scope>NUCLEOTIDE SEQUENCE</scope>
    <source>
        <strain evidence="7">ChiGjej2B2-7701</strain>
    </source>
</reference>
<dbReference type="Pfam" id="PF01943">
    <property type="entry name" value="Polysacc_synt"/>
    <property type="match status" value="1"/>
</dbReference>
<accession>A0A921INQ5</accession>
<feature type="transmembrane region" description="Helical" evidence="6">
    <location>
        <begin position="472"/>
        <end position="495"/>
    </location>
</feature>
<feature type="transmembrane region" description="Helical" evidence="6">
    <location>
        <begin position="99"/>
        <end position="122"/>
    </location>
</feature>
<evidence type="ECO:0000256" key="2">
    <source>
        <dbReference type="ARBA" id="ARBA00022475"/>
    </source>
</evidence>
<dbReference type="AlphaFoldDB" id="A0A921INQ5"/>
<reference evidence="7" key="1">
    <citation type="journal article" date="2021" name="PeerJ">
        <title>Extensive microbial diversity within the chicken gut microbiome revealed by metagenomics and culture.</title>
        <authorList>
            <person name="Gilroy R."/>
            <person name="Ravi A."/>
            <person name="Getino M."/>
            <person name="Pursley I."/>
            <person name="Horton D.L."/>
            <person name="Alikhan N.F."/>
            <person name="Baker D."/>
            <person name="Gharbi K."/>
            <person name="Hall N."/>
            <person name="Watson M."/>
            <person name="Adriaenssens E.M."/>
            <person name="Foster-Nyarko E."/>
            <person name="Jarju S."/>
            <person name="Secka A."/>
            <person name="Antonio M."/>
            <person name="Oren A."/>
            <person name="Chaudhuri R.R."/>
            <person name="La Ragione R."/>
            <person name="Hildebrand F."/>
            <person name="Pallen M.J."/>
        </authorList>
    </citation>
    <scope>NUCLEOTIDE SEQUENCE</scope>
    <source>
        <strain evidence="7">ChiGjej2B2-7701</strain>
    </source>
</reference>
<feature type="transmembrane region" description="Helical" evidence="6">
    <location>
        <begin position="20"/>
        <end position="39"/>
    </location>
</feature>
<keyword evidence="4 6" id="KW-1133">Transmembrane helix</keyword>
<dbReference type="EMBL" id="DYVF01000022">
    <property type="protein sequence ID" value="HJG30346.1"/>
    <property type="molecule type" value="Genomic_DNA"/>
</dbReference>
<feature type="transmembrane region" description="Helical" evidence="6">
    <location>
        <begin position="235"/>
        <end position="253"/>
    </location>
</feature>
<feature type="transmembrane region" description="Helical" evidence="6">
    <location>
        <begin position="351"/>
        <end position="374"/>
    </location>
</feature>
<evidence type="ECO:0000256" key="4">
    <source>
        <dbReference type="ARBA" id="ARBA00022989"/>
    </source>
</evidence>
<evidence type="ECO:0000256" key="6">
    <source>
        <dbReference type="SAM" id="Phobius"/>
    </source>
</evidence>
<protein>
    <submittedName>
        <fullName evidence="7">Lipopolysaccharide biosynthesis protein</fullName>
    </submittedName>
</protein>
<dbReference type="GO" id="GO:0005886">
    <property type="term" value="C:plasma membrane"/>
    <property type="evidence" value="ECO:0007669"/>
    <property type="project" value="UniProtKB-SubCell"/>
</dbReference>
<dbReference type="InterPro" id="IPR050833">
    <property type="entry name" value="Poly_Biosynth_Transport"/>
</dbReference>
<dbReference type="Proteomes" id="UP000746751">
    <property type="component" value="Unassembled WGS sequence"/>
</dbReference>
<keyword evidence="3 6" id="KW-0812">Transmembrane</keyword>
<feature type="transmembrane region" description="Helical" evidence="6">
    <location>
        <begin position="51"/>
        <end position="78"/>
    </location>
</feature>
<keyword evidence="2" id="KW-1003">Cell membrane</keyword>
<evidence type="ECO:0000313" key="7">
    <source>
        <dbReference type="EMBL" id="HJG30346.1"/>
    </source>
</evidence>
<comment type="subcellular location">
    <subcellularLocation>
        <location evidence="1">Cell membrane</location>
        <topology evidence="1">Multi-pass membrane protein</topology>
    </subcellularLocation>
</comment>
<comment type="caution">
    <text evidence="7">The sequence shown here is derived from an EMBL/GenBank/DDBJ whole genome shotgun (WGS) entry which is preliminary data.</text>
</comment>
<gene>
    <name evidence="7" type="ORF">K8U80_03000</name>
</gene>